<evidence type="ECO:0000313" key="2">
    <source>
        <dbReference type="EMBL" id="PFT50884.1"/>
    </source>
</evidence>
<comment type="caution">
    <text evidence="2">The sequence shown here is derived from an EMBL/GenBank/DDBJ whole genome shotgun (WGS) entry which is preliminary data.</text>
</comment>
<dbReference type="Proteomes" id="UP000226106">
    <property type="component" value="Unassembled WGS sequence"/>
</dbReference>
<protein>
    <recommendedName>
        <fullName evidence="1">Phage ABA sandwich domain-containing protein</fullName>
    </recommendedName>
</protein>
<name>A0A9X7ASE0_BACTU</name>
<dbReference type="EMBL" id="NVCO01000007">
    <property type="protein sequence ID" value="PFT50884.1"/>
    <property type="molecule type" value="Genomic_DNA"/>
</dbReference>
<dbReference type="InterPro" id="IPR028985">
    <property type="entry name" value="Bacillus_phage_prot-like"/>
</dbReference>
<evidence type="ECO:0000259" key="1">
    <source>
        <dbReference type="Pfam" id="PF18066"/>
    </source>
</evidence>
<accession>A0A9X7ASE0</accession>
<dbReference type="Gene3D" id="3.30.2120.10">
    <property type="entry name" value="Bacillus phage protein-like"/>
    <property type="match status" value="1"/>
</dbReference>
<dbReference type="AlphaFoldDB" id="A0A9X7ASE0"/>
<dbReference type="InterPro" id="IPR041270">
    <property type="entry name" value="Phage_ABA_S"/>
</dbReference>
<evidence type="ECO:0000313" key="3">
    <source>
        <dbReference type="Proteomes" id="UP000226106"/>
    </source>
</evidence>
<sequence>MDALSICNETVNHQVATEVLGWEFNSEEGCYYEVTCGAKSRVMEKHDWNPMMNMSQAWKVIERLTANGFDYSMASVTEEMAEFLELEMAQVGDTICRIYKDTNSFFVTDLQEIIAKTPMESICVMGIKLAKGESSCETICRQGS</sequence>
<feature type="domain" description="Phage ABA sandwich" evidence="1">
    <location>
        <begin position="15"/>
        <end position="87"/>
    </location>
</feature>
<organism evidence="2 3">
    <name type="scientific">Bacillus thuringiensis</name>
    <dbReference type="NCBI Taxonomy" id="1428"/>
    <lineage>
        <taxon>Bacteria</taxon>
        <taxon>Bacillati</taxon>
        <taxon>Bacillota</taxon>
        <taxon>Bacilli</taxon>
        <taxon>Bacillales</taxon>
        <taxon>Bacillaceae</taxon>
        <taxon>Bacillus</taxon>
        <taxon>Bacillus cereus group</taxon>
    </lineage>
</organism>
<reference evidence="2 3" key="1">
    <citation type="submission" date="2017-09" db="EMBL/GenBank/DDBJ databases">
        <title>Large-scale bioinformatics analysis of Bacillus genomes uncovers conserved roles of natural products in bacterial physiology.</title>
        <authorList>
            <consortium name="Agbiome Team Llc"/>
            <person name="Bleich R.M."/>
            <person name="Grubbs K.J."/>
            <person name="Santa Maria K.C."/>
            <person name="Allen S.E."/>
            <person name="Farag S."/>
            <person name="Shank E.A."/>
            <person name="Bowers A."/>
        </authorList>
    </citation>
    <scope>NUCLEOTIDE SEQUENCE [LARGE SCALE GENOMIC DNA]</scope>
    <source>
        <strain evidence="2 3">AFS065400</strain>
    </source>
</reference>
<dbReference type="RefSeq" id="WP_098392790.1">
    <property type="nucleotide sequence ID" value="NZ_NTVZ01000052.1"/>
</dbReference>
<gene>
    <name evidence="2" type="ORF">COK72_02425</name>
</gene>
<dbReference type="Pfam" id="PF18066">
    <property type="entry name" value="Phage_ABA_S"/>
    <property type="match status" value="1"/>
</dbReference>
<proteinExistence type="predicted"/>